<evidence type="ECO:0000313" key="12">
    <source>
        <dbReference type="Proteomes" id="UP000480275"/>
    </source>
</evidence>
<dbReference type="Pfam" id="PF00285">
    <property type="entry name" value="Citrate_synt"/>
    <property type="match status" value="1"/>
</dbReference>
<evidence type="ECO:0000256" key="2">
    <source>
        <dbReference type="ARBA" id="ARBA00010566"/>
    </source>
</evidence>
<dbReference type="InterPro" id="IPR016142">
    <property type="entry name" value="Citrate_synth-like_lrg_a-sub"/>
</dbReference>
<dbReference type="FunFam" id="1.10.230.10:FF:000002">
    <property type="entry name" value="Citrate synthase"/>
    <property type="match status" value="1"/>
</dbReference>
<comment type="caution">
    <text evidence="11">The sequence shown here is derived from an EMBL/GenBank/DDBJ whole genome shotgun (WGS) entry which is preliminary data.</text>
</comment>
<keyword evidence="4 7" id="KW-0808">Transferase</keyword>
<dbReference type="PANTHER" id="PTHR42871">
    <property type="entry name" value="CITRATE SYNTHASE"/>
    <property type="match status" value="1"/>
</dbReference>
<evidence type="ECO:0000256" key="8">
    <source>
        <dbReference type="PIRSR" id="PIRSR001369-1"/>
    </source>
</evidence>
<dbReference type="NCBIfam" id="TIGR01798">
    <property type="entry name" value="cit_synth_I"/>
    <property type="match status" value="1"/>
</dbReference>
<evidence type="ECO:0000256" key="4">
    <source>
        <dbReference type="ARBA" id="ARBA00022679"/>
    </source>
</evidence>
<feature type="active site" evidence="8">
    <location>
        <position position="308"/>
    </location>
</feature>
<dbReference type="InterPro" id="IPR019810">
    <property type="entry name" value="Citrate_synthase_AS"/>
</dbReference>
<dbReference type="Gene3D" id="2.20.28.60">
    <property type="match status" value="1"/>
</dbReference>
<keyword evidence="11" id="KW-0012">Acyltransferase</keyword>
<proteinExistence type="inferred from homology"/>
<dbReference type="InterPro" id="IPR024176">
    <property type="entry name" value="Citrate_synthase_bac-typ"/>
</dbReference>
<dbReference type="PROSITE" id="PS00480">
    <property type="entry name" value="CITRATE_SYNTHASE"/>
    <property type="match status" value="1"/>
</dbReference>
<dbReference type="InterPro" id="IPR016143">
    <property type="entry name" value="Citrate_synth-like_sm_a-sub"/>
</dbReference>
<dbReference type="GO" id="GO:0006099">
    <property type="term" value="P:tricarboxylic acid cycle"/>
    <property type="evidence" value="ECO:0007669"/>
    <property type="project" value="UniProtKB-UniRule"/>
</dbReference>
<dbReference type="Proteomes" id="UP000480275">
    <property type="component" value="Unassembled WGS sequence"/>
</dbReference>
<dbReference type="NCBIfam" id="NF004126">
    <property type="entry name" value="PRK05614.1"/>
    <property type="match status" value="1"/>
</dbReference>
<evidence type="ECO:0000313" key="11">
    <source>
        <dbReference type="EMBL" id="MQY50255.1"/>
    </source>
</evidence>
<comment type="similarity">
    <text evidence="2 7 10">Belongs to the citrate synthase family.</text>
</comment>
<dbReference type="PRINTS" id="PR00143">
    <property type="entry name" value="CITRTSNTHASE"/>
</dbReference>
<dbReference type="InterPro" id="IPR036969">
    <property type="entry name" value="Citrate_synthase_sf"/>
</dbReference>
<dbReference type="SUPFAM" id="SSF48256">
    <property type="entry name" value="Citrate synthase"/>
    <property type="match status" value="1"/>
</dbReference>
<evidence type="ECO:0000256" key="7">
    <source>
        <dbReference type="PIRNR" id="PIRNR001369"/>
    </source>
</evidence>
<protein>
    <recommendedName>
        <fullName evidence="6 7">Citrate synthase</fullName>
    </recommendedName>
</protein>
<keyword evidence="3 9" id="KW-0816">Tricarboxylic acid cycle</keyword>
<dbReference type="InterPro" id="IPR002020">
    <property type="entry name" value="Citrate_synthase"/>
</dbReference>
<comment type="catalytic activity">
    <reaction evidence="5 9">
        <text>oxaloacetate + acetyl-CoA + H2O = citrate + CoA + H(+)</text>
        <dbReference type="Rhea" id="RHEA:16845"/>
        <dbReference type="ChEBI" id="CHEBI:15377"/>
        <dbReference type="ChEBI" id="CHEBI:15378"/>
        <dbReference type="ChEBI" id="CHEBI:16452"/>
        <dbReference type="ChEBI" id="CHEBI:16947"/>
        <dbReference type="ChEBI" id="CHEBI:57287"/>
        <dbReference type="ChEBI" id="CHEBI:57288"/>
        <dbReference type="EC" id="2.3.3.16"/>
    </reaction>
</comment>
<dbReference type="CDD" id="cd06114">
    <property type="entry name" value="EcCS_like"/>
    <property type="match status" value="1"/>
</dbReference>
<organism evidence="11 12">
    <name type="scientific">Rhodocyclus tenuis</name>
    <name type="common">Rhodospirillum tenue</name>
    <dbReference type="NCBI Taxonomy" id="1066"/>
    <lineage>
        <taxon>Bacteria</taxon>
        <taxon>Pseudomonadati</taxon>
        <taxon>Pseudomonadota</taxon>
        <taxon>Betaproteobacteria</taxon>
        <taxon>Rhodocyclales</taxon>
        <taxon>Rhodocyclaceae</taxon>
        <taxon>Rhodocyclus</taxon>
    </lineage>
</organism>
<accession>A0A6L5JSA4</accession>
<name>A0A6L5JSA4_RHOTE</name>
<evidence type="ECO:0000256" key="6">
    <source>
        <dbReference type="NCBIfam" id="TIGR01798"/>
    </source>
</evidence>
<reference evidence="11 12" key="1">
    <citation type="submission" date="2019-10" db="EMBL/GenBank/DDBJ databases">
        <title>Whole-genome sequence of the purple nonsulfur photosynthetic bacterium Rhodocyclus tenuis.</title>
        <authorList>
            <person name="Kyndt J.A."/>
            <person name="Meyer T.E."/>
        </authorList>
    </citation>
    <scope>NUCLEOTIDE SEQUENCE [LARGE SCALE GENOMIC DNA]</scope>
    <source>
        <strain evidence="11 12">DSM 110</strain>
    </source>
</reference>
<evidence type="ECO:0000256" key="3">
    <source>
        <dbReference type="ARBA" id="ARBA00022532"/>
    </source>
</evidence>
<dbReference type="Gene3D" id="1.10.230.10">
    <property type="entry name" value="Cytochrome P450-Terp, domain 2"/>
    <property type="match status" value="1"/>
</dbReference>
<evidence type="ECO:0000256" key="5">
    <source>
        <dbReference type="ARBA" id="ARBA00049288"/>
    </source>
</evidence>
<comment type="pathway">
    <text evidence="1 9">Carbohydrate metabolism; tricarboxylic acid cycle; isocitrate from oxaloacetate: step 1/2.</text>
</comment>
<dbReference type="PANTHER" id="PTHR42871:SF1">
    <property type="entry name" value="CITRATE SYNTHASE"/>
    <property type="match status" value="1"/>
</dbReference>
<dbReference type="Gene3D" id="1.10.580.10">
    <property type="entry name" value="Citrate Synthase, domain 1"/>
    <property type="match status" value="1"/>
</dbReference>
<evidence type="ECO:0000256" key="10">
    <source>
        <dbReference type="RuleBase" id="RU003406"/>
    </source>
</evidence>
<dbReference type="InterPro" id="IPR010953">
    <property type="entry name" value="Citrate_synthase_typ-I"/>
</dbReference>
<evidence type="ECO:0000256" key="1">
    <source>
        <dbReference type="ARBA" id="ARBA00004751"/>
    </source>
</evidence>
<dbReference type="OrthoDB" id="9800864at2"/>
<gene>
    <name evidence="11" type="primary">gltA</name>
    <name evidence="11" type="ORF">GHK24_00455</name>
</gene>
<dbReference type="GO" id="GO:0005737">
    <property type="term" value="C:cytoplasm"/>
    <property type="evidence" value="ECO:0007669"/>
    <property type="project" value="InterPro"/>
</dbReference>
<dbReference type="EMBL" id="WIXJ01000001">
    <property type="protein sequence ID" value="MQY50255.1"/>
    <property type="molecule type" value="Genomic_DNA"/>
</dbReference>
<evidence type="ECO:0000256" key="9">
    <source>
        <dbReference type="RuleBase" id="RU003370"/>
    </source>
</evidence>
<dbReference type="PIRSF" id="PIRSF001369">
    <property type="entry name" value="Citrate_synth"/>
    <property type="match status" value="1"/>
</dbReference>
<sequence length="431" mass="48724">MTTERKASLIIEGREPAEFPIMTPTHGNDCVDIRTLGAKTGLFTYDTGYLSTASCKSKITFIDGDKGELLYRGYPIEQLADHCNFLEVAYLLKNGELPNQQQKGKFEMTIKQHTMVHEQLVKFFQGFRRDAHPMAVMVGVVGALSAFYHDAMNFYDAEHRNISFNRIVAKMPTIVAMAYKYSMGEPFMYPRNDLDYTANFMHMMFGTPCEQYKPNPVLVRALDIIFTLHADHEQNASTSTVRLAGSSGANPFACISAGIACLWGPAHGGANEACLNMLEQIGDVSRVDEFIKRAKDKNDSFKLMGFGHRVYKNFDPRAKLMRKVCGDVLTELGLENDRLFKLALTLEKIALEDEYFIEKKLYPNVDFYSGIVQKALGIPTSMFTCIFALARTVGWMAQWEEMLIDPEYKIGRPRQLYIGAARRNVAPIDQR</sequence>
<dbReference type="AlphaFoldDB" id="A0A6L5JSA4"/>
<feature type="active site" evidence="8">
    <location>
        <position position="366"/>
    </location>
</feature>
<dbReference type="GO" id="GO:0036440">
    <property type="term" value="F:citrate synthase activity"/>
    <property type="evidence" value="ECO:0007669"/>
    <property type="project" value="UniProtKB-EC"/>
</dbReference>
<dbReference type="UniPathway" id="UPA00223">
    <property type="reaction ID" value="UER00717"/>
</dbReference>